<dbReference type="InterPro" id="IPR046776">
    <property type="entry name" value="Pectate_lyase_5"/>
</dbReference>
<proteinExistence type="predicted"/>
<evidence type="ECO:0000256" key="1">
    <source>
        <dbReference type="SAM" id="SignalP"/>
    </source>
</evidence>
<feature type="domain" description="SLH" evidence="2">
    <location>
        <begin position="90"/>
        <end position="149"/>
    </location>
</feature>
<dbReference type="AlphaFoldDB" id="A0A9J6Z8R9"/>
<dbReference type="InterPro" id="IPR051465">
    <property type="entry name" value="Cell_Envelope_Struct_Comp"/>
</dbReference>
<name>A0A9J6Z8R9_9BACL</name>
<dbReference type="InterPro" id="IPR006626">
    <property type="entry name" value="PbH1"/>
</dbReference>
<feature type="signal peptide" evidence="1">
    <location>
        <begin position="1"/>
        <end position="26"/>
    </location>
</feature>
<evidence type="ECO:0000259" key="2">
    <source>
        <dbReference type="PROSITE" id="PS51272"/>
    </source>
</evidence>
<dbReference type="EMBL" id="CP097899">
    <property type="protein sequence ID" value="URN92542.1"/>
    <property type="molecule type" value="Genomic_DNA"/>
</dbReference>
<keyword evidence="1" id="KW-0732">Signal</keyword>
<dbReference type="SMART" id="SM00710">
    <property type="entry name" value="PbH1"/>
    <property type="match status" value="8"/>
</dbReference>
<sequence>MNIRKSSKWIALLLSALLLIPSFSLASASSSSDISGHWAETNLQEWVEQGLLEGFEANIYKPNKDVTRAEFMTFINRAFGLTGTATLNYSDVQSSTNKWYVKEIGKAVQAGYVKGYTDNTIRPNDLITRQEAAVMLSNLVKDTGASTADLSGFTDADKIATWAKDAVTKVFDLGYLGGYPNNTLKPQKEITRAESVVMINRAMEDQFTIYKKAGTYGAETGQKTIAGDVMITVANVTLKNTIIEGNLILGKGIGEGDVTLDNVTVKGNTIVQGGGVNSIHIINSSLLTIIVDKATGVVRIVASGITVVGAVIAKTPAIFVENALTGAGFGNITITEQANGQIDLSGNFDKVIVEVPGVTVNVVNGTVNTLEVTAAAADTNINLAANTTVTNLILNAATDVTGTGTVVNANVKANGSTLAKRPTNLVVSPGITVVVPDAPVVNPGPSVPSTSISVSNETQLLAALANNYYTHINVTANIAATKTIVINRAVTLNGNGNTISLAGDWTGETNAEKHGILVQSNNVTIDNLKVTLDKVGDTPAWGGNYGIQVYDVTGVTLNNVTVSGADGGILVNASLVTLTGTTDVSGNEFGGIEVSKGTEAVRTDSILTVGANAKILNTTETESKPTIWVEDGEGSVVGWNTLLIEKTVLEKEQTFYLLNVYNEAQLRTAVDQVGLKTISLGDDIGYLTSSLVLDRANTTLDGNGYYIDFESIFDNSDPIERHGIVIVADGVTVTNIYLYSDDEETNWTGSYGIQAYDAKDVVLNNVTVEYFNAGILVNAAQVELTGETVLYYNGFGGIEVSKGTEEGLGNSVLTLSGTIVNEEETEDHPTIWVTRDADGVTDQGTVVGWETRLIEAEGVGDDPQTFYYLNVYNEEQLRTAVDQVGLQTISLGADIEVSEKIVITRDNVTLGGTGPDVNYGIGFINQENSGIIIEANGVKVTDLILLFGSSYGIKVNNATGVKVNNVDIVFFDAAILVNASEVELTGKIYLQGNGSSGIKVAKDAGMTRNSVLTVTGTIDNNSESPSKPTVWVVYDADGVTPQGTFTNSNEDNVFTEVEKKDGDKIIQVNHHLPAPIIP</sequence>
<feature type="chain" id="PRO_5039918197" evidence="1">
    <location>
        <begin position="27"/>
        <end position="1078"/>
    </location>
</feature>
<dbReference type="SUPFAM" id="SSF51126">
    <property type="entry name" value="Pectin lyase-like"/>
    <property type="match status" value="1"/>
</dbReference>
<evidence type="ECO:0000313" key="4">
    <source>
        <dbReference type="Proteomes" id="UP001056756"/>
    </source>
</evidence>
<dbReference type="InterPro" id="IPR011050">
    <property type="entry name" value="Pectin_lyase_fold/virulence"/>
</dbReference>
<dbReference type="Pfam" id="PF20585">
    <property type="entry name" value="Pectate_lyase_5"/>
    <property type="match status" value="1"/>
</dbReference>
<protein>
    <submittedName>
        <fullName evidence="3">S-layer homology domain-containing protein</fullName>
    </submittedName>
</protein>
<dbReference type="PROSITE" id="PS51272">
    <property type="entry name" value="SLH"/>
    <property type="match status" value="3"/>
</dbReference>
<gene>
    <name evidence="3" type="ORF">NAG76_11585</name>
</gene>
<dbReference type="Pfam" id="PF00395">
    <property type="entry name" value="SLH"/>
    <property type="match status" value="3"/>
</dbReference>
<feature type="domain" description="SLH" evidence="2">
    <location>
        <begin position="150"/>
        <end position="213"/>
    </location>
</feature>
<dbReference type="PANTHER" id="PTHR43308">
    <property type="entry name" value="OUTER MEMBRANE PROTEIN ALPHA-RELATED"/>
    <property type="match status" value="1"/>
</dbReference>
<evidence type="ECO:0000313" key="3">
    <source>
        <dbReference type="EMBL" id="URN92542.1"/>
    </source>
</evidence>
<organism evidence="3 4">
    <name type="scientific">Candidatus Pristimantibacillus lignocellulolyticus</name>
    <dbReference type="NCBI Taxonomy" id="2994561"/>
    <lineage>
        <taxon>Bacteria</taxon>
        <taxon>Bacillati</taxon>
        <taxon>Bacillota</taxon>
        <taxon>Bacilli</taxon>
        <taxon>Bacillales</taxon>
        <taxon>Paenibacillaceae</taxon>
        <taxon>Candidatus Pristimantibacillus</taxon>
    </lineage>
</organism>
<dbReference type="PANTHER" id="PTHR43308:SF5">
    <property type="entry name" value="S-LAYER PROTEIN _ PEPTIDOGLYCAN ENDO-BETA-N-ACETYLGLUCOSAMINIDASE"/>
    <property type="match status" value="1"/>
</dbReference>
<reference evidence="3" key="1">
    <citation type="submission" date="2022-05" db="EMBL/GenBank/DDBJ databases">
        <title>Novel bacterial taxa in a minimal lignocellulolytic consortium and its capacity to transform plastics disclosed by genome-resolved metagenomics.</title>
        <authorList>
            <person name="Rodriguez C.A.D."/>
            <person name="Diaz-Garcia L."/>
            <person name="Herrera K."/>
            <person name="Tarazona N.A."/>
            <person name="Sproer C."/>
            <person name="Overmann J."/>
            <person name="Jimenez D.J."/>
        </authorList>
    </citation>
    <scope>NUCLEOTIDE SEQUENCE</scope>
    <source>
        <strain evidence="3">MAG5</strain>
    </source>
</reference>
<dbReference type="InterPro" id="IPR001119">
    <property type="entry name" value="SLH_dom"/>
</dbReference>
<accession>A0A9J6Z8R9</accession>
<dbReference type="Proteomes" id="UP001056756">
    <property type="component" value="Chromosome"/>
</dbReference>
<dbReference type="KEGG" id="plig:NAG76_11585"/>
<feature type="domain" description="SLH" evidence="2">
    <location>
        <begin position="26"/>
        <end position="89"/>
    </location>
</feature>